<dbReference type="GO" id="GO:0005829">
    <property type="term" value="C:cytosol"/>
    <property type="evidence" value="ECO:0007669"/>
    <property type="project" value="TreeGrafter"/>
</dbReference>
<name>A0A9D1A2H2_9ACTN</name>
<dbReference type="PANTHER" id="PTHR24567:SF26">
    <property type="entry name" value="REGULATORY PROTEIN YEIL"/>
    <property type="match status" value="1"/>
</dbReference>
<dbReference type="CDD" id="cd00038">
    <property type="entry name" value="CAP_ED"/>
    <property type="match status" value="1"/>
</dbReference>
<dbReference type="InterPro" id="IPR012318">
    <property type="entry name" value="HTH_CRP"/>
</dbReference>
<keyword evidence="3" id="KW-0804">Transcription</keyword>
<dbReference type="InterPro" id="IPR000595">
    <property type="entry name" value="cNMP-bd_dom"/>
</dbReference>
<dbReference type="InterPro" id="IPR018490">
    <property type="entry name" value="cNMP-bd_dom_sf"/>
</dbReference>
<evidence type="ECO:0000256" key="3">
    <source>
        <dbReference type="ARBA" id="ARBA00023163"/>
    </source>
</evidence>
<evidence type="ECO:0000259" key="4">
    <source>
        <dbReference type="PROSITE" id="PS50042"/>
    </source>
</evidence>
<dbReference type="PROSITE" id="PS50042">
    <property type="entry name" value="CNMP_BINDING_3"/>
    <property type="match status" value="1"/>
</dbReference>
<evidence type="ECO:0000259" key="5">
    <source>
        <dbReference type="PROSITE" id="PS51063"/>
    </source>
</evidence>
<dbReference type="SMART" id="SM00100">
    <property type="entry name" value="cNMP"/>
    <property type="match status" value="1"/>
</dbReference>
<feature type="domain" description="HTH crp-type" evidence="5">
    <location>
        <begin position="150"/>
        <end position="220"/>
    </location>
</feature>
<evidence type="ECO:0000256" key="2">
    <source>
        <dbReference type="ARBA" id="ARBA00023125"/>
    </source>
</evidence>
<feature type="domain" description="Cyclic nucleotide-binding" evidence="4">
    <location>
        <begin position="6"/>
        <end position="119"/>
    </location>
</feature>
<dbReference type="GO" id="GO:0003677">
    <property type="term" value="F:DNA binding"/>
    <property type="evidence" value="ECO:0007669"/>
    <property type="project" value="UniProtKB-KW"/>
</dbReference>
<dbReference type="PANTHER" id="PTHR24567">
    <property type="entry name" value="CRP FAMILY TRANSCRIPTIONAL REGULATORY PROTEIN"/>
    <property type="match status" value="1"/>
</dbReference>
<dbReference type="InterPro" id="IPR014710">
    <property type="entry name" value="RmlC-like_jellyroll"/>
</dbReference>
<dbReference type="EMBL" id="DVGB01000112">
    <property type="protein sequence ID" value="HIR02408.1"/>
    <property type="molecule type" value="Genomic_DNA"/>
</dbReference>
<dbReference type="Pfam" id="PF00027">
    <property type="entry name" value="cNMP_binding"/>
    <property type="match status" value="1"/>
</dbReference>
<dbReference type="PROSITE" id="PS51063">
    <property type="entry name" value="HTH_CRP_2"/>
    <property type="match status" value="1"/>
</dbReference>
<dbReference type="Proteomes" id="UP000824261">
    <property type="component" value="Unassembled WGS sequence"/>
</dbReference>
<dbReference type="AlphaFoldDB" id="A0A9D1A2H2"/>
<sequence length="239" mass="26864">MEAVSLFVQPNPALSRAVESLVERRAIPYETVRLSPGDFLFREREDIRRIFYLSRGLVRIFSTTPDGGSKTVFLHKGGTLLGFQTLQDFDEQKPSILDACALSVSEIYALDGEAFARCLRQDGDMCFEMTRYLFHLLVLTTRESVNASKYPVLQRFAALLLTLSHELNLPQAPAVIPFCNKDLAEMLGVHVNSVTNAISQLRKNECVERRHSLLAITDFKKLKAIAEDLIADSSRDGRV</sequence>
<organism evidence="6 7">
    <name type="scientific">Candidatus Aveggerthella stercoripullorum</name>
    <dbReference type="NCBI Taxonomy" id="2840688"/>
    <lineage>
        <taxon>Bacteria</taxon>
        <taxon>Bacillati</taxon>
        <taxon>Actinomycetota</taxon>
        <taxon>Coriobacteriia</taxon>
        <taxon>Eggerthellales</taxon>
        <taxon>Eggerthellaceae</taxon>
        <taxon>Eggerthellaceae incertae sedis</taxon>
        <taxon>Candidatus Aveggerthella</taxon>
    </lineage>
</organism>
<keyword evidence="2" id="KW-0238">DNA-binding</keyword>
<dbReference type="Pfam" id="PF13545">
    <property type="entry name" value="HTH_Crp_2"/>
    <property type="match status" value="1"/>
</dbReference>
<evidence type="ECO:0000256" key="1">
    <source>
        <dbReference type="ARBA" id="ARBA00023015"/>
    </source>
</evidence>
<keyword evidence="1" id="KW-0805">Transcription regulation</keyword>
<dbReference type="GO" id="GO:0003700">
    <property type="term" value="F:DNA-binding transcription factor activity"/>
    <property type="evidence" value="ECO:0007669"/>
    <property type="project" value="TreeGrafter"/>
</dbReference>
<comment type="caution">
    <text evidence="6">The sequence shown here is derived from an EMBL/GenBank/DDBJ whole genome shotgun (WGS) entry which is preliminary data.</text>
</comment>
<evidence type="ECO:0000313" key="7">
    <source>
        <dbReference type="Proteomes" id="UP000824261"/>
    </source>
</evidence>
<dbReference type="Gene3D" id="2.60.120.10">
    <property type="entry name" value="Jelly Rolls"/>
    <property type="match status" value="1"/>
</dbReference>
<dbReference type="SUPFAM" id="SSF46785">
    <property type="entry name" value="Winged helix' DNA-binding domain"/>
    <property type="match status" value="1"/>
</dbReference>
<dbReference type="InterPro" id="IPR036390">
    <property type="entry name" value="WH_DNA-bd_sf"/>
</dbReference>
<reference evidence="6" key="2">
    <citation type="journal article" date="2021" name="PeerJ">
        <title>Extensive microbial diversity within the chicken gut microbiome revealed by metagenomics and culture.</title>
        <authorList>
            <person name="Gilroy R."/>
            <person name="Ravi A."/>
            <person name="Getino M."/>
            <person name="Pursley I."/>
            <person name="Horton D.L."/>
            <person name="Alikhan N.F."/>
            <person name="Baker D."/>
            <person name="Gharbi K."/>
            <person name="Hall N."/>
            <person name="Watson M."/>
            <person name="Adriaenssens E.M."/>
            <person name="Foster-Nyarko E."/>
            <person name="Jarju S."/>
            <person name="Secka A."/>
            <person name="Antonio M."/>
            <person name="Oren A."/>
            <person name="Chaudhuri R.R."/>
            <person name="La Ragione R."/>
            <person name="Hildebrand F."/>
            <person name="Pallen M.J."/>
        </authorList>
    </citation>
    <scope>NUCLEOTIDE SEQUENCE</scope>
    <source>
        <strain evidence="6">ChiGjej1B1-2707</strain>
    </source>
</reference>
<gene>
    <name evidence="6" type="ORF">IAA69_09150</name>
</gene>
<accession>A0A9D1A2H2</accession>
<dbReference type="InterPro" id="IPR050397">
    <property type="entry name" value="Env_Response_Regulators"/>
</dbReference>
<dbReference type="SUPFAM" id="SSF51206">
    <property type="entry name" value="cAMP-binding domain-like"/>
    <property type="match status" value="1"/>
</dbReference>
<protein>
    <submittedName>
        <fullName evidence="6">Crp/Fnr family transcriptional regulator</fullName>
    </submittedName>
</protein>
<evidence type="ECO:0000313" key="6">
    <source>
        <dbReference type="EMBL" id="HIR02408.1"/>
    </source>
</evidence>
<reference evidence="6" key="1">
    <citation type="submission" date="2020-10" db="EMBL/GenBank/DDBJ databases">
        <authorList>
            <person name="Gilroy R."/>
        </authorList>
    </citation>
    <scope>NUCLEOTIDE SEQUENCE</scope>
    <source>
        <strain evidence="6">ChiGjej1B1-2707</strain>
    </source>
</reference>
<proteinExistence type="predicted"/>